<sequence>MSAADQYGLFGPEYSYADQVPLPGQIGVRRESSIGAIVDSVAGVNTYVDIIAFGGRTFFDKQNLEPMGIRYFMDTGMRCHNGATMSEYFDGVTRGDILGERVKKGLESAGLPTLRGLGPGMLENARDALDPRPIFSAVTATGYPICQQVECPVGDNHGSIRNPQDNKPYILDPVTFRDGRPFQRRWVQAYDNRGNPRTLSRDEFAAAPKCYNPDGSYMENPPNGCSRKEPPTREEPGSGRYNLCRVRAATTEGFTSGSVSDASESASTVTVLVATAVLGGLALWSIIRNK</sequence>
<evidence type="ECO:0000256" key="2">
    <source>
        <dbReference type="SAM" id="Phobius"/>
    </source>
</evidence>
<evidence type="ECO:0000313" key="3">
    <source>
        <dbReference type="EMBL" id="QHT13728.1"/>
    </source>
</evidence>
<reference evidence="3" key="1">
    <citation type="journal article" date="2020" name="Nature">
        <title>Giant virus diversity and host interactions through global metagenomics.</title>
        <authorList>
            <person name="Schulz F."/>
            <person name="Roux S."/>
            <person name="Paez-Espino D."/>
            <person name="Jungbluth S."/>
            <person name="Walsh D.A."/>
            <person name="Denef V.J."/>
            <person name="McMahon K.D."/>
            <person name="Konstantinidis K.T."/>
            <person name="Eloe-Fadrosh E.A."/>
            <person name="Kyrpides N.C."/>
            <person name="Woyke T."/>
        </authorList>
    </citation>
    <scope>NUCLEOTIDE SEQUENCE</scope>
    <source>
        <strain evidence="3">GVMAG-M-3300023174-132</strain>
    </source>
</reference>
<dbReference type="EMBL" id="MN739576">
    <property type="protein sequence ID" value="QHT13728.1"/>
    <property type="molecule type" value="Genomic_DNA"/>
</dbReference>
<keyword evidence="2" id="KW-0472">Membrane</keyword>
<feature type="compositionally biased region" description="Basic and acidic residues" evidence="1">
    <location>
        <begin position="226"/>
        <end position="237"/>
    </location>
</feature>
<proteinExistence type="predicted"/>
<evidence type="ECO:0000256" key="1">
    <source>
        <dbReference type="SAM" id="MobiDB-lite"/>
    </source>
</evidence>
<name>A0A6C0DA50_9ZZZZ</name>
<protein>
    <submittedName>
        <fullName evidence="3">Uncharacterized protein</fullName>
    </submittedName>
</protein>
<keyword evidence="2" id="KW-0812">Transmembrane</keyword>
<dbReference type="AlphaFoldDB" id="A0A6C0DA50"/>
<feature type="region of interest" description="Disordered" evidence="1">
    <location>
        <begin position="212"/>
        <end position="240"/>
    </location>
</feature>
<feature type="transmembrane region" description="Helical" evidence="2">
    <location>
        <begin position="266"/>
        <end position="287"/>
    </location>
</feature>
<organism evidence="3">
    <name type="scientific">viral metagenome</name>
    <dbReference type="NCBI Taxonomy" id="1070528"/>
    <lineage>
        <taxon>unclassified sequences</taxon>
        <taxon>metagenomes</taxon>
        <taxon>organismal metagenomes</taxon>
    </lineage>
</organism>
<accession>A0A6C0DA50</accession>
<keyword evidence="2" id="KW-1133">Transmembrane helix</keyword>